<accession>A0A5C5WNK6</accession>
<dbReference type="InterPro" id="IPR013424">
    <property type="entry name" value="Ice-binding_C"/>
</dbReference>
<evidence type="ECO:0000313" key="2">
    <source>
        <dbReference type="Proteomes" id="UP000317243"/>
    </source>
</evidence>
<evidence type="ECO:0000313" key="1">
    <source>
        <dbReference type="EMBL" id="TWT51701.1"/>
    </source>
</evidence>
<protein>
    <recommendedName>
        <fullName evidence="3">PEP-CTERM protein-sorting domain-containing protein</fullName>
    </recommendedName>
</protein>
<dbReference type="RefSeq" id="WP_197441250.1">
    <property type="nucleotide sequence ID" value="NZ_SIHI01000011.1"/>
</dbReference>
<dbReference type="NCBIfam" id="TIGR02595">
    <property type="entry name" value="PEP_CTERM"/>
    <property type="match status" value="1"/>
</dbReference>
<reference evidence="1 2" key="1">
    <citation type="submission" date="2019-02" db="EMBL/GenBank/DDBJ databases">
        <title>Deep-cultivation of Planctomycetes and their phenomic and genomic characterization uncovers novel biology.</title>
        <authorList>
            <person name="Wiegand S."/>
            <person name="Jogler M."/>
            <person name="Boedeker C."/>
            <person name="Pinto D."/>
            <person name="Vollmers J."/>
            <person name="Rivas-Marin E."/>
            <person name="Kohn T."/>
            <person name="Peeters S.H."/>
            <person name="Heuer A."/>
            <person name="Rast P."/>
            <person name="Oberbeckmann S."/>
            <person name="Bunk B."/>
            <person name="Jeske O."/>
            <person name="Meyerdierks A."/>
            <person name="Storesund J.E."/>
            <person name="Kallscheuer N."/>
            <person name="Luecker S."/>
            <person name="Lage O.M."/>
            <person name="Pohl T."/>
            <person name="Merkel B.J."/>
            <person name="Hornburger P."/>
            <person name="Mueller R.-W."/>
            <person name="Bruemmer F."/>
            <person name="Labrenz M."/>
            <person name="Spormann A.M."/>
            <person name="Op Den Camp H."/>
            <person name="Overmann J."/>
            <person name="Amann R."/>
            <person name="Jetten M.S.M."/>
            <person name="Mascher T."/>
            <person name="Medema M.H."/>
            <person name="Devos D.P."/>
            <person name="Kaster A.-K."/>
            <person name="Ovreas L."/>
            <person name="Rohde M."/>
            <person name="Galperin M.Y."/>
            <person name="Jogler C."/>
        </authorList>
    </citation>
    <scope>NUCLEOTIDE SEQUENCE [LARGE SCALE GENOMIC DNA]</scope>
    <source>
        <strain evidence="1 2">KOR42</strain>
    </source>
</reference>
<keyword evidence="2" id="KW-1185">Reference proteome</keyword>
<dbReference type="Proteomes" id="UP000317243">
    <property type="component" value="Unassembled WGS sequence"/>
</dbReference>
<comment type="caution">
    <text evidence="1">The sequence shown here is derived from an EMBL/GenBank/DDBJ whole genome shotgun (WGS) entry which is preliminary data.</text>
</comment>
<dbReference type="EMBL" id="SIHI01000011">
    <property type="protein sequence ID" value="TWT51701.1"/>
    <property type="molecule type" value="Genomic_DNA"/>
</dbReference>
<proteinExistence type="predicted"/>
<name>A0A5C5WNK6_9PLAN</name>
<organism evidence="1 2">
    <name type="scientific">Thalassoglobus neptunius</name>
    <dbReference type="NCBI Taxonomy" id="1938619"/>
    <lineage>
        <taxon>Bacteria</taxon>
        <taxon>Pseudomonadati</taxon>
        <taxon>Planctomycetota</taxon>
        <taxon>Planctomycetia</taxon>
        <taxon>Planctomycetales</taxon>
        <taxon>Planctomycetaceae</taxon>
        <taxon>Thalassoglobus</taxon>
    </lineage>
</organism>
<sequence length="96" mass="9832">MQGSIDVILNEQIVTGDMSTEAGISVNALALRFNDVGVSIGALGAGLLNGEVIISHSEASMQASAQPVPEPGSMALLACGLCSCAGYNIRRRAKRS</sequence>
<gene>
    <name evidence="1" type="ORF">KOR42_33870</name>
</gene>
<evidence type="ECO:0008006" key="3">
    <source>
        <dbReference type="Google" id="ProtNLM"/>
    </source>
</evidence>
<dbReference type="AlphaFoldDB" id="A0A5C5WNK6"/>